<feature type="domain" description="Amidase" evidence="1">
    <location>
        <begin position="5"/>
        <end position="418"/>
    </location>
</feature>
<protein>
    <submittedName>
        <fullName evidence="2">AtzE family amidohydrolase</fullName>
    </submittedName>
</protein>
<dbReference type="Pfam" id="PF01425">
    <property type="entry name" value="Amidase"/>
    <property type="match status" value="1"/>
</dbReference>
<dbReference type="InterPro" id="IPR036928">
    <property type="entry name" value="AS_sf"/>
</dbReference>
<keyword evidence="2" id="KW-0378">Hydrolase</keyword>
<reference evidence="2 3" key="1">
    <citation type="submission" date="2019-01" db="EMBL/GenBank/DDBJ databases">
        <authorList>
            <person name="Chen W.-M."/>
        </authorList>
    </citation>
    <scope>NUCLEOTIDE SEQUENCE [LARGE SCALE GENOMIC DNA]</scope>
    <source>
        <strain evidence="2 3">CCP-6</strain>
    </source>
</reference>
<dbReference type="InterPro" id="IPR000120">
    <property type="entry name" value="Amidase"/>
</dbReference>
<dbReference type="SUPFAM" id="SSF75304">
    <property type="entry name" value="Amidase signature (AS) enzymes"/>
    <property type="match status" value="1"/>
</dbReference>
<dbReference type="InterPro" id="IPR023631">
    <property type="entry name" value="Amidase_dom"/>
</dbReference>
<evidence type="ECO:0000313" key="3">
    <source>
        <dbReference type="Proteomes" id="UP000282957"/>
    </source>
</evidence>
<dbReference type="AlphaFoldDB" id="A0A437M3X4"/>
<dbReference type="PANTHER" id="PTHR11895:SF172">
    <property type="entry name" value="GLUTAMYL-TRNA(GLN) AMIDOTRANSFERASE"/>
    <property type="match status" value="1"/>
</dbReference>
<proteinExistence type="predicted"/>
<sequence>MSAVENVQAALARIERDNARVNAFTAVLAERALARAAKVAPDAPLAGLVFAAKNLFDIAGIPTTAGSKIRKSAAPAAEDCILIRRLEAAGAVCVGALNMDEFAYGFTTENSHDGACHNPHDLTRIAGGSSGGSGAAVAAGMVEASLGTDTNGSIRVPSSLNGIFGIKPTYGRLPRTGSVPFVASLDHVGPFARSATRLAEIYDVLQGPDPMDSCQLAKGVDPVLPGLGGGIAGLNIAKLGGWFEGPMTDAARGAVASVAQALGATATVSWSMAEAVRAAAFLITSSEGGALHLPELRTQYEDFEPLTQDRLLAGSLLPAAWVNHAQRVRAAGRDAMAAIQREFDILIAPATPTVATPIGQEELVLDGVRMPLRPSMGLYTQPISGIGLPVVTVPIQNAEGAMPIGVQLIGRPWQEDVLFRAARVLEQAGLCSAPVAPAFAS</sequence>
<dbReference type="GO" id="GO:0016787">
    <property type="term" value="F:hydrolase activity"/>
    <property type="evidence" value="ECO:0007669"/>
    <property type="project" value="UniProtKB-KW"/>
</dbReference>
<dbReference type="InterPro" id="IPR014087">
    <property type="entry name" value="Carboxybiuret_hydro_AtzE"/>
</dbReference>
<dbReference type="Gene3D" id="3.90.1300.10">
    <property type="entry name" value="Amidase signature (AS) domain"/>
    <property type="match status" value="1"/>
</dbReference>
<accession>A0A437M3X4</accession>
<dbReference type="NCBIfam" id="NF006631">
    <property type="entry name" value="PRK09201.1"/>
    <property type="match status" value="1"/>
</dbReference>
<dbReference type="PANTHER" id="PTHR11895">
    <property type="entry name" value="TRANSAMIDASE"/>
    <property type="match status" value="1"/>
</dbReference>
<keyword evidence="3" id="KW-1185">Reference proteome</keyword>
<evidence type="ECO:0000313" key="2">
    <source>
        <dbReference type="EMBL" id="RVT92265.1"/>
    </source>
</evidence>
<comment type="caution">
    <text evidence="2">The sequence shown here is derived from an EMBL/GenBank/DDBJ whole genome shotgun (WGS) entry which is preliminary data.</text>
</comment>
<dbReference type="RefSeq" id="WP_127789119.1">
    <property type="nucleotide sequence ID" value="NZ_SACL01000007.1"/>
</dbReference>
<evidence type="ECO:0000259" key="1">
    <source>
        <dbReference type="Pfam" id="PF01425"/>
    </source>
</evidence>
<gene>
    <name evidence="2" type="ORF">EOD42_18800</name>
</gene>
<dbReference type="EMBL" id="SACL01000007">
    <property type="protein sequence ID" value="RVT92265.1"/>
    <property type="molecule type" value="Genomic_DNA"/>
</dbReference>
<dbReference type="Proteomes" id="UP000282957">
    <property type="component" value="Unassembled WGS sequence"/>
</dbReference>
<name>A0A437M3X4_9PROT</name>
<organism evidence="2 3">
    <name type="scientific">Rhodovarius crocodyli</name>
    <dbReference type="NCBI Taxonomy" id="1979269"/>
    <lineage>
        <taxon>Bacteria</taxon>
        <taxon>Pseudomonadati</taxon>
        <taxon>Pseudomonadota</taxon>
        <taxon>Alphaproteobacteria</taxon>
        <taxon>Acetobacterales</taxon>
        <taxon>Roseomonadaceae</taxon>
        <taxon>Rhodovarius</taxon>
    </lineage>
</organism>
<dbReference type="NCBIfam" id="TIGR02715">
    <property type="entry name" value="amido_AtzE"/>
    <property type="match status" value="1"/>
</dbReference>
<dbReference type="OrthoDB" id="9811471at2"/>